<dbReference type="EMBL" id="WQKZ01000004">
    <property type="protein sequence ID" value="MVN78108.1"/>
    <property type="molecule type" value="Genomic_DNA"/>
</dbReference>
<dbReference type="RefSeq" id="WP_157567875.1">
    <property type="nucleotide sequence ID" value="NZ_WQKZ01000004.1"/>
</dbReference>
<accession>A0A7K1TI73</accession>
<evidence type="ECO:0000313" key="2">
    <source>
        <dbReference type="Proteomes" id="UP000441336"/>
    </source>
</evidence>
<organism evidence="1 2">
    <name type="scientific">Hymenobacter ginkgonis</name>
    <dbReference type="NCBI Taxonomy" id="2682976"/>
    <lineage>
        <taxon>Bacteria</taxon>
        <taxon>Pseudomonadati</taxon>
        <taxon>Bacteroidota</taxon>
        <taxon>Cytophagia</taxon>
        <taxon>Cytophagales</taxon>
        <taxon>Hymenobacteraceae</taxon>
        <taxon>Hymenobacter</taxon>
    </lineage>
</organism>
<dbReference type="Proteomes" id="UP000441336">
    <property type="component" value="Unassembled WGS sequence"/>
</dbReference>
<keyword evidence="2" id="KW-1185">Reference proteome</keyword>
<gene>
    <name evidence="1" type="ORF">GO988_17400</name>
</gene>
<protein>
    <submittedName>
        <fullName evidence="1">Uncharacterized protein</fullName>
    </submittedName>
</protein>
<evidence type="ECO:0000313" key="1">
    <source>
        <dbReference type="EMBL" id="MVN78108.1"/>
    </source>
</evidence>
<name>A0A7K1TI73_9BACT</name>
<proteinExistence type="predicted"/>
<comment type="caution">
    <text evidence="1">The sequence shown here is derived from an EMBL/GenBank/DDBJ whole genome shotgun (WGS) entry which is preliminary data.</text>
</comment>
<sequence length="73" mass="8190">MQKITFYGWQVGMQKVAFSFLLRDRGGLNIKEAHESTVRVLNEQPVTLEVSAELALQLLAQAEVLGVKCRLES</sequence>
<reference evidence="1 2" key="1">
    <citation type="submission" date="2019-12" db="EMBL/GenBank/DDBJ databases">
        <title>Hymenobacter sp. HMF4947 Genome sequencing and assembly.</title>
        <authorList>
            <person name="Kang H."/>
            <person name="Cha I."/>
            <person name="Kim H."/>
            <person name="Joh K."/>
        </authorList>
    </citation>
    <scope>NUCLEOTIDE SEQUENCE [LARGE SCALE GENOMIC DNA]</scope>
    <source>
        <strain evidence="1 2">HMF4947</strain>
    </source>
</reference>
<dbReference type="AlphaFoldDB" id="A0A7K1TI73"/>